<accession>S7NMZ7</accession>
<organism evidence="1 2">
    <name type="scientific">Myotis brandtii</name>
    <name type="common">Brandt's bat</name>
    <dbReference type="NCBI Taxonomy" id="109478"/>
    <lineage>
        <taxon>Eukaryota</taxon>
        <taxon>Metazoa</taxon>
        <taxon>Chordata</taxon>
        <taxon>Craniata</taxon>
        <taxon>Vertebrata</taxon>
        <taxon>Euteleostomi</taxon>
        <taxon>Mammalia</taxon>
        <taxon>Eutheria</taxon>
        <taxon>Laurasiatheria</taxon>
        <taxon>Chiroptera</taxon>
        <taxon>Yangochiroptera</taxon>
        <taxon>Vespertilionidae</taxon>
        <taxon>Myotis</taxon>
    </lineage>
</organism>
<proteinExistence type="predicted"/>
<dbReference type="AlphaFoldDB" id="S7NMZ7"/>
<dbReference type="EMBL" id="KE164593">
    <property type="protein sequence ID" value="EPQ19014.1"/>
    <property type="molecule type" value="Genomic_DNA"/>
</dbReference>
<reference evidence="1 2" key="1">
    <citation type="journal article" date="2013" name="Nat. Commun.">
        <title>Genome analysis reveals insights into physiology and longevity of the Brandt's bat Myotis brandtii.</title>
        <authorList>
            <person name="Seim I."/>
            <person name="Fang X."/>
            <person name="Xiong Z."/>
            <person name="Lobanov A.V."/>
            <person name="Huang Z."/>
            <person name="Ma S."/>
            <person name="Feng Y."/>
            <person name="Turanov A.A."/>
            <person name="Zhu Y."/>
            <person name="Lenz T.L."/>
            <person name="Gerashchenko M.V."/>
            <person name="Fan D."/>
            <person name="Hee Yim S."/>
            <person name="Yao X."/>
            <person name="Jordan D."/>
            <person name="Xiong Y."/>
            <person name="Ma Y."/>
            <person name="Lyapunov A.N."/>
            <person name="Chen G."/>
            <person name="Kulakova O.I."/>
            <person name="Sun Y."/>
            <person name="Lee S.G."/>
            <person name="Bronson R.T."/>
            <person name="Moskalev A.A."/>
            <person name="Sunyaev S.R."/>
            <person name="Zhang G."/>
            <person name="Krogh A."/>
            <person name="Wang J."/>
            <person name="Gladyshev V.N."/>
        </authorList>
    </citation>
    <scope>NUCLEOTIDE SEQUENCE [LARGE SCALE GENOMIC DNA]</scope>
</reference>
<protein>
    <submittedName>
        <fullName evidence="1">Perilipin-3</fullName>
    </submittedName>
</protein>
<sequence length="68" mass="7693">MESVKLGMDQKLVEGQEKLHQMWLNWNQKQLQGTEKSLAKPEVSIVGRGMGAWGPDLPLHPRLMDQPA</sequence>
<evidence type="ECO:0000313" key="1">
    <source>
        <dbReference type="EMBL" id="EPQ19014.1"/>
    </source>
</evidence>
<keyword evidence="2" id="KW-1185">Reference proteome</keyword>
<name>S7NMZ7_MYOBR</name>
<gene>
    <name evidence="1" type="ORF">D623_10010557</name>
</gene>
<dbReference type="SUPFAM" id="SSF109775">
    <property type="entry name" value="Mannose-6-phosphate receptor binding protein 1 (Tip47), C-terminal domain"/>
    <property type="match status" value="1"/>
</dbReference>
<dbReference type="Proteomes" id="UP000052978">
    <property type="component" value="Unassembled WGS sequence"/>
</dbReference>
<evidence type="ECO:0000313" key="2">
    <source>
        <dbReference type="Proteomes" id="UP000052978"/>
    </source>
</evidence>